<proteinExistence type="predicted"/>
<feature type="region of interest" description="Disordered" evidence="1">
    <location>
        <begin position="166"/>
        <end position="237"/>
    </location>
</feature>
<dbReference type="Proteomes" id="UP000615446">
    <property type="component" value="Unassembled WGS sequence"/>
</dbReference>
<dbReference type="AlphaFoldDB" id="A0A2Z6S1T3"/>
<dbReference type="Proteomes" id="UP000247702">
    <property type="component" value="Unassembled WGS sequence"/>
</dbReference>
<dbReference type="OrthoDB" id="2410297at2759"/>
<accession>A0A2Z6S1T3</accession>
<sequence>MSIDSAASLLQTVNTISAQMTRGLTISVNNTHMHYQLKNMEYWSETDCFNAPTLTIGPGRWGVGAFRSKITCGTTGILCYELVPDPWILRDKLFLLIGWKVPLLGDNTYFTHIAHVADSPDFPRNRSERKKLHNMLMKSQIRAGDSISIHICPEVKDVVIVKDNKDDKDDKYDKDDKDDKKDKDDKYDKDDKNEKNEKNDKNDKIGKYNRDDKNEDKNGKDNKENNDDKNKNDDKDQTEHLTSFSVCATMATSAIANLKVEINPYSEPITTKIKSPLSISIPKQKFSFAKYMEESFQSAENIVNEALKKYIGIDECNTEKK</sequence>
<keyword evidence="4" id="KW-1185">Reference proteome</keyword>
<evidence type="ECO:0000256" key="1">
    <source>
        <dbReference type="SAM" id="MobiDB-lite"/>
    </source>
</evidence>
<dbReference type="EMBL" id="BLAL01000191">
    <property type="protein sequence ID" value="GES89836.1"/>
    <property type="molecule type" value="Genomic_DNA"/>
</dbReference>
<evidence type="ECO:0000313" key="3">
    <source>
        <dbReference type="EMBL" id="GES89836.1"/>
    </source>
</evidence>
<evidence type="ECO:0000313" key="4">
    <source>
        <dbReference type="Proteomes" id="UP000247702"/>
    </source>
</evidence>
<comment type="caution">
    <text evidence="2">The sequence shown here is derived from an EMBL/GenBank/DDBJ whole genome shotgun (WGS) entry which is preliminary data.</text>
</comment>
<reference evidence="3" key="2">
    <citation type="submission" date="2019-10" db="EMBL/GenBank/DDBJ databases">
        <title>Conservation and host-specific expression of non-tandemly repeated heterogenous ribosome RNA gene in arbuscular mycorrhizal fungi.</title>
        <authorList>
            <person name="Maeda T."/>
            <person name="Kobayashi Y."/>
            <person name="Nakagawa T."/>
            <person name="Ezawa T."/>
            <person name="Yamaguchi K."/>
            <person name="Bino T."/>
            <person name="Nishimoto Y."/>
            <person name="Shigenobu S."/>
            <person name="Kawaguchi M."/>
        </authorList>
    </citation>
    <scope>NUCLEOTIDE SEQUENCE</scope>
    <source>
        <strain evidence="3">HR1</strain>
    </source>
</reference>
<organism evidence="2 4">
    <name type="scientific">Rhizophagus clarus</name>
    <dbReference type="NCBI Taxonomy" id="94130"/>
    <lineage>
        <taxon>Eukaryota</taxon>
        <taxon>Fungi</taxon>
        <taxon>Fungi incertae sedis</taxon>
        <taxon>Mucoromycota</taxon>
        <taxon>Glomeromycotina</taxon>
        <taxon>Glomeromycetes</taxon>
        <taxon>Glomerales</taxon>
        <taxon>Glomeraceae</taxon>
        <taxon>Rhizophagus</taxon>
    </lineage>
</organism>
<evidence type="ECO:0000313" key="2">
    <source>
        <dbReference type="EMBL" id="GBC09154.1"/>
    </source>
</evidence>
<gene>
    <name evidence="3" type="ORF">RCL2_001671400</name>
    <name evidence="2" type="ORF">RclHR1_08640006</name>
</gene>
<name>A0A2Z6S1T3_9GLOM</name>
<dbReference type="EMBL" id="BEXD01004275">
    <property type="protein sequence ID" value="GBC09154.1"/>
    <property type="molecule type" value="Genomic_DNA"/>
</dbReference>
<protein>
    <submittedName>
        <fullName evidence="3">Ribonuclease E</fullName>
    </submittedName>
</protein>
<reference evidence="2 4" key="1">
    <citation type="submission" date="2017-11" db="EMBL/GenBank/DDBJ databases">
        <title>The genome of Rhizophagus clarus HR1 reveals common genetic basis of auxotrophy among arbuscular mycorrhizal fungi.</title>
        <authorList>
            <person name="Kobayashi Y."/>
        </authorList>
    </citation>
    <scope>NUCLEOTIDE SEQUENCE [LARGE SCALE GENOMIC DNA]</scope>
    <source>
        <strain evidence="2 4">HR1</strain>
    </source>
</reference>